<dbReference type="Pfam" id="PF06722">
    <property type="entry name" value="EryCIII-like_C"/>
    <property type="match status" value="1"/>
</dbReference>
<dbReference type="GO" id="GO:0034045">
    <property type="term" value="C:phagophore assembly site membrane"/>
    <property type="evidence" value="ECO:0007669"/>
    <property type="project" value="UniProtKB-SubCell"/>
</dbReference>
<evidence type="ECO:0000256" key="6">
    <source>
        <dbReference type="ARBA" id="ARBA00022448"/>
    </source>
</evidence>
<dbReference type="SMART" id="SM00568">
    <property type="entry name" value="GRAM"/>
    <property type="match status" value="2"/>
</dbReference>
<protein>
    <recommendedName>
        <fullName evidence="5">Sterol 3-beta-glucosyltransferase</fullName>
        <ecNumber evidence="4">2.4.1.173</ecNumber>
    </recommendedName>
    <alternativeName>
        <fullName evidence="13">Autophagy-related protein 26</fullName>
    </alternativeName>
</protein>
<feature type="compositionally biased region" description="Basic and acidic residues" evidence="16">
    <location>
        <begin position="80"/>
        <end position="94"/>
    </location>
</feature>
<evidence type="ECO:0000256" key="5">
    <source>
        <dbReference type="ARBA" id="ARBA00017894"/>
    </source>
</evidence>
<dbReference type="GO" id="GO:0016906">
    <property type="term" value="F:sterol 3-beta-glucosyltransferase activity"/>
    <property type="evidence" value="ECO:0007669"/>
    <property type="project" value="UniProtKB-EC"/>
</dbReference>
<evidence type="ECO:0000256" key="10">
    <source>
        <dbReference type="ARBA" id="ARBA00022927"/>
    </source>
</evidence>
<sequence>MTPSPSPITPTPASGAAHPLRPPLQSTQTPPPLASSTSERPPLHLQLPPASHAQSRPAAGQEERTVRRVSKKLQKKRRDDHHTPTMELPERLKEDGDDADAEEDVLQPQGLGGGMFMNMNQSIFGLIAAAGSKVDFTDRFEGQSSDDEGDEDGTAAMAMTEVRPGGGLAYARRDGRDAFSGTIAQTTVLKKPSGSVSGAKSHRRKVSENKLLRSVPGLSRLSSKVKPKSKSRSSTDHIQEESEPEQNESTPPAAFTSPSIEVTHAEERVAPVMSRMLEARAQMASRPSFDIDRLSSDHRGEMDSDAAGPTELAKRLKDIFLFDHPEEVIEEYPCWLLQHVLLQGYMYITAKHIAFYAYLPKKAHEVVKSGYLSKSGKRNPKFNRYWFRLKGDVFSYYRDSQSLYFPSGQIDLRYGISADITDKDKEGVHFSLVTHHRTYNFRADSAPSAKEWVKSLQRVIFRSHNEGDSVKISLPIENVIDIEETQMLDFADTCKIRVIDNDETYAIDEYFFSFFTFGREALNVLKILIEDASSQAADAKELGVSQQLGPEDSHGPSSKKTSTSSSREMPLSQLRINKLAEGVKATLSPISPHSPSVGPSPRASGDFTRSSFDAFRQFGRRSLDLNQITSLQRESPRRSFSGTRRTDTQKAPEKQSSSDSYVQSLEDPSQASVSALVASGSDDPTASQILRGSDVFHSPTIRRSESASRSKKADTSRRPAGARKSSGLGSYSVRHAATTQDHSAADGMPQTPTLQSITKVGAYPLQRAGAFADFLNRQSRRMSTLLATESMGYVEKVSGMWKGGKKHYEGPSGLKTDDDENDDDPEDRIASGDRFRAHFALPDGEKLQAAYFGYLMRVLPLYGKIYISEHHFCFRSLLPGTRTKLILPLKDVENVEKEKGFRFGYSGLVVVIRGHEELFFEFGKAEVRDDCAITLIQNVEATRYLRESGLLGQDEIQSAEAAAAERDALAEARQDEYPAHEIKLPRQTTGLGDSPTILFDDPKASFLNFTPAEPLRVTCLTIGSRGDVQPYIALCKGLMAEGHKVKIATHGEFQGWIESHGIEFGLVGGDPAELMQLCIENGTFTWAFLKEANSKFRGWLDELLASCWTACKDSDVLIESPSAMAGIHIAEALGIPYFRAFTMPWTRTRAYPHAFITPGQKMGGAYNYVSYVMFDNVFWKATAHQINRWRNNVLKLPNTNLEKLQPNKVPFLYNFSPYVVPPPLDYSDWIRVTGYWFLDEGKDKWTPPKELTDFIEKARHDGKKLVYVGFGSIIVPDPAKMTQDVIDAVLKADVRCVLSKGWSDRLESGSSSDTDKKSNMDKKPEPVLPPEIFQIKSAPHDWLFAQMDAAAHHGGSGTTGASLRAGIPTIVRPFFGDQFFFGMRVEDLGVGMCLKKWGANSFARALWEATHSERMIVKARILGEQIRKENGVDTAIQCIYRDLEYAKSLIMSKAGKNASRRDSIAAAKSGGVEADDDDDVEEESWTFVGGGETDIDDLDPESVLRRTMAEVDHPGHGVVRGRRPALGSRVLSMGSGAIGARGVGVS</sequence>
<dbReference type="InterPro" id="IPR004276">
    <property type="entry name" value="GlycoTrans_28_N"/>
</dbReference>
<evidence type="ECO:0000256" key="2">
    <source>
        <dbReference type="ARBA" id="ARBA00004623"/>
    </source>
</evidence>
<evidence type="ECO:0000256" key="16">
    <source>
        <dbReference type="SAM" id="MobiDB-lite"/>
    </source>
</evidence>
<feature type="region of interest" description="Disordered" evidence="16">
    <location>
        <begin position="540"/>
        <end position="571"/>
    </location>
</feature>
<dbReference type="Pfam" id="PF02893">
    <property type="entry name" value="GRAM"/>
    <property type="match status" value="1"/>
</dbReference>
<dbReference type="FunFam" id="3.40.50.2000:FF:000029">
    <property type="entry name" value="Sterol 3-beta-glucosyltransferase"/>
    <property type="match status" value="1"/>
</dbReference>
<dbReference type="CDD" id="cd13215">
    <property type="entry name" value="PH-GRAM1_AGT26"/>
    <property type="match status" value="1"/>
</dbReference>
<dbReference type="EMBL" id="KV875100">
    <property type="protein sequence ID" value="OIW26231.1"/>
    <property type="molecule type" value="Genomic_DNA"/>
</dbReference>
<keyword evidence="7" id="KW-0963">Cytoplasm</keyword>
<feature type="compositionally biased region" description="Acidic residues" evidence="16">
    <location>
        <begin position="817"/>
        <end position="826"/>
    </location>
</feature>
<comment type="catalytic activity">
    <reaction evidence="14">
        <text>ergosterol + UDP-alpha-D-glucose = ergosteryl 3-beta-D-glucoside + UDP + H(+)</text>
        <dbReference type="Rhea" id="RHEA:61836"/>
        <dbReference type="ChEBI" id="CHEBI:15378"/>
        <dbReference type="ChEBI" id="CHEBI:16933"/>
        <dbReference type="ChEBI" id="CHEBI:52973"/>
        <dbReference type="ChEBI" id="CHEBI:58223"/>
        <dbReference type="ChEBI" id="CHEBI:58885"/>
    </reaction>
    <physiologicalReaction direction="left-to-right" evidence="14">
        <dbReference type="Rhea" id="RHEA:61837"/>
    </physiologicalReaction>
</comment>
<keyword evidence="9" id="KW-0808">Transferase</keyword>
<dbReference type="InterPro" id="IPR010610">
    <property type="entry name" value="EryCIII-like_C"/>
</dbReference>
<dbReference type="GO" id="GO:0015031">
    <property type="term" value="P:protein transport"/>
    <property type="evidence" value="ECO:0007669"/>
    <property type="project" value="UniProtKB-KW"/>
</dbReference>
<dbReference type="InterPro" id="IPR004182">
    <property type="entry name" value="GRAM"/>
</dbReference>
<dbReference type="GO" id="GO:0016125">
    <property type="term" value="P:sterol metabolic process"/>
    <property type="evidence" value="ECO:0007669"/>
    <property type="project" value="TreeGrafter"/>
</dbReference>
<evidence type="ECO:0000259" key="17">
    <source>
        <dbReference type="PROSITE" id="PS50003"/>
    </source>
</evidence>
<feature type="compositionally biased region" description="Low complexity" evidence="16">
    <location>
        <begin position="11"/>
        <end position="28"/>
    </location>
</feature>
<evidence type="ECO:0000256" key="13">
    <source>
        <dbReference type="ARBA" id="ARBA00029843"/>
    </source>
</evidence>
<keyword evidence="8" id="KW-0328">Glycosyltransferase</keyword>
<dbReference type="InterPro" id="IPR001849">
    <property type="entry name" value="PH_domain"/>
</dbReference>
<feature type="compositionally biased region" description="Basic and acidic residues" evidence="16">
    <location>
        <begin position="644"/>
        <end position="653"/>
    </location>
</feature>
<feature type="domain" description="PH" evidence="17">
    <location>
        <begin position="365"/>
        <end position="461"/>
    </location>
</feature>
<dbReference type="Proteomes" id="UP000182658">
    <property type="component" value="Unassembled WGS sequence"/>
</dbReference>
<keyword evidence="12" id="KW-0472">Membrane</keyword>
<feature type="compositionally biased region" description="Basic and acidic residues" evidence="16">
    <location>
        <begin position="1304"/>
        <end position="1325"/>
    </location>
</feature>
<dbReference type="FunFam" id="2.30.29.30:FF:000560">
    <property type="entry name" value="Sterol 3-beta-glucosyltransferase"/>
    <property type="match status" value="1"/>
</dbReference>
<feature type="region of interest" description="Disordered" evidence="16">
    <location>
        <begin position="629"/>
        <end position="732"/>
    </location>
</feature>
<evidence type="ECO:0000256" key="14">
    <source>
        <dbReference type="ARBA" id="ARBA00047886"/>
    </source>
</evidence>
<dbReference type="EC" id="2.4.1.173" evidence="4"/>
<evidence type="ECO:0000313" key="18">
    <source>
        <dbReference type="EMBL" id="OIW26231.1"/>
    </source>
</evidence>
<dbReference type="FunFam" id="3.40.50.2000:FF:000009">
    <property type="entry name" value="Sterol 3-beta-glucosyltransferase UGT80A2"/>
    <property type="match status" value="1"/>
</dbReference>
<comment type="similarity">
    <text evidence="3">Belongs to the glycosyltransferase 28 family.</text>
</comment>
<feature type="compositionally biased region" description="Polar residues" evidence="16">
    <location>
        <begin position="629"/>
        <end position="643"/>
    </location>
</feature>
<feature type="compositionally biased region" description="Pro residues" evidence="16">
    <location>
        <begin position="1"/>
        <end position="10"/>
    </location>
</feature>
<dbReference type="InterPro" id="IPR048066">
    <property type="entry name" value="ATG26_PH_GRAM1"/>
</dbReference>
<dbReference type="Gene3D" id="3.40.50.2000">
    <property type="entry name" value="Glycogen Phosphorylase B"/>
    <property type="match status" value="2"/>
</dbReference>
<evidence type="ECO:0000256" key="4">
    <source>
        <dbReference type="ARBA" id="ARBA00012650"/>
    </source>
</evidence>
<name>A0A1J7IEV0_9PEZI</name>
<dbReference type="InParanoid" id="A0A1J7IEV0"/>
<organism evidence="18 19">
    <name type="scientific">Coniochaeta ligniaria NRRL 30616</name>
    <dbReference type="NCBI Taxonomy" id="1408157"/>
    <lineage>
        <taxon>Eukaryota</taxon>
        <taxon>Fungi</taxon>
        <taxon>Dikarya</taxon>
        <taxon>Ascomycota</taxon>
        <taxon>Pezizomycotina</taxon>
        <taxon>Sordariomycetes</taxon>
        <taxon>Sordariomycetidae</taxon>
        <taxon>Coniochaetales</taxon>
        <taxon>Coniochaetaceae</taxon>
        <taxon>Coniochaeta</taxon>
    </lineage>
</organism>
<dbReference type="InterPro" id="IPR011993">
    <property type="entry name" value="PH-like_dom_sf"/>
</dbReference>
<accession>A0A1J7IEV0</accession>
<feature type="compositionally biased region" description="Basic and acidic residues" evidence="16">
    <location>
        <begin position="702"/>
        <end position="717"/>
    </location>
</feature>
<keyword evidence="6" id="KW-0813">Transport</keyword>
<keyword evidence="10" id="KW-0653">Protein transport</keyword>
<keyword evidence="11" id="KW-0072">Autophagy</keyword>
<dbReference type="CDD" id="cd03784">
    <property type="entry name" value="GT1_Gtf-like"/>
    <property type="match status" value="1"/>
</dbReference>
<evidence type="ECO:0000256" key="7">
    <source>
        <dbReference type="ARBA" id="ARBA00022490"/>
    </source>
</evidence>
<feature type="compositionally biased region" description="Polar residues" evidence="16">
    <location>
        <begin position="654"/>
        <end position="673"/>
    </location>
</feature>
<feature type="region of interest" description="Disordered" evidence="16">
    <location>
        <begin position="805"/>
        <end position="829"/>
    </location>
</feature>
<dbReference type="STRING" id="1408157.A0A1J7IEV0"/>
<comment type="catalytic activity">
    <reaction evidence="15">
        <text>a sterol + UDP-alpha-D-glucose = a sterol 3-beta-D-glucoside + UDP + H(+)</text>
        <dbReference type="Rhea" id="RHEA:22724"/>
        <dbReference type="ChEBI" id="CHEBI:15378"/>
        <dbReference type="ChEBI" id="CHEBI:15889"/>
        <dbReference type="ChEBI" id="CHEBI:37424"/>
        <dbReference type="ChEBI" id="CHEBI:58223"/>
        <dbReference type="ChEBI" id="CHEBI:58885"/>
        <dbReference type="EC" id="2.4.1.173"/>
    </reaction>
    <physiologicalReaction direction="left-to-right" evidence="15">
        <dbReference type="Rhea" id="RHEA:22725"/>
    </physiologicalReaction>
</comment>
<dbReference type="Gene3D" id="2.30.29.30">
    <property type="entry name" value="Pleckstrin-homology domain (PH domain)/Phosphotyrosine-binding domain (PTB)"/>
    <property type="match status" value="3"/>
</dbReference>
<dbReference type="Pfam" id="PF03033">
    <property type="entry name" value="Glyco_transf_28"/>
    <property type="match status" value="1"/>
</dbReference>
<dbReference type="Pfam" id="PF00169">
    <property type="entry name" value="PH"/>
    <property type="match status" value="1"/>
</dbReference>
<evidence type="ECO:0000256" key="3">
    <source>
        <dbReference type="ARBA" id="ARBA00006962"/>
    </source>
</evidence>
<evidence type="ECO:0000313" key="19">
    <source>
        <dbReference type="Proteomes" id="UP000182658"/>
    </source>
</evidence>
<keyword evidence="19" id="KW-1185">Reference proteome</keyword>
<evidence type="ECO:0000256" key="1">
    <source>
        <dbReference type="ARBA" id="ARBA00004496"/>
    </source>
</evidence>
<evidence type="ECO:0000256" key="11">
    <source>
        <dbReference type="ARBA" id="ARBA00023006"/>
    </source>
</evidence>
<dbReference type="GO" id="GO:0006914">
    <property type="term" value="P:autophagy"/>
    <property type="evidence" value="ECO:0007669"/>
    <property type="project" value="UniProtKB-KW"/>
</dbReference>
<dbReference type="FunFam" id="2.30.29.30:FF:000303">
    <property type="entry name" value="Sterol 3-beta-glucosyltransferase"/>
    <property type="match status" value="1"/>
</dbReference>
<feature type="region of interest" description="Disordered" evidence="16">
    <location>
        <begin position="1"/>
        <end position="109"/>
    </location>
</feature>
<feature type="region of interest" description="Disordered" evidence="16">
    <location>
        <begin position="586"/>
        <end position="605"/>
    </location>
</feature>
<feature type="compositionally biased region" description="Acidic residues" evidence="16">
    <location>
        <begin position="95"/>
        <end position="105"/>
    </location>
</feature>
<evidence type="ECO:0000256" key="9">
    <source>
        <dbReference type="ARBA" id="ARBA00022679"/>
    </source>
</evidence>
<evidence type="ECO:0000256" key="8">
    <source>
        <dbReference type="ARBA" id="ARBA00022676"/>
    </source>
</evidence>
<comment type="subcellular location">
    <subcellularLocation>
        <location evidence="1">Cytoplasm</location>
    </subcellularLocation>
    <subcellularLocation>
        <location evidence="2">Preautophagosomal structure membrane</location>
        <topology evidence="2">Peripheral membrane protein</topology>
    </subcellularLocation>
</comment>
<dbReference type="OrthoDB" id="10261837at2759"/>
<dbReference type="SUPFAM" id="SSF50729">
    <property type="entry name" value="PH domain-like"/>
    <property type="match status" value="1"/>
</dbReference>
<reference evidence="18 19" key="1">
    <citation type="submission" date="2016-10" db="EMBL/GenBank/DDBJ databases">
        <title>Draft genome sequence of Coniochaeta ligniaria NRRL30616, a lignocellulolytic fungus for bioabatement of inhibitors in plant biomass hydrolysates.</title>
        <authorList>
            <consortium name="DOE Joint Genome Institute"/>
            <person name="Jimenez D.J."/>
            <person name="Hector R.E."/>
            <person name="Riley R."/>
            <person name="Sun H."/>
            <person name="Grigoriev I.V."/>
            <person name="Van Elsas J.D."/>
            <person name="Nichols N.N."/>
        </authorList>
    </citation>
    <scope>NUCLEOTIDE SEQUENCE [LARGE SCALE GENOMIC DNA]</scope>
    <source>
        <strain evidence="18 19">NRRL 30616</strain>
    </source>
</reference>
<dbReference type="FunCoup" id="A0A1J7IEV0">
    <property type="interactions" value="94"/>
</dbReference>
<gene>
    <name evidence="18" type="ORF">CONLIGDRAFT_581510</name>
</gene>
<dbReference type="CDD" id="cd13216">
    <property type="entry name" value="PH-GRAM2_AGT26"/>
    <property type="match status" value="1"/>
</dbReference>
<dbReference type="PANTHER" id="PTHR48050:SF25">
    <property type="entry name" value="STEROL 3-BETA-GLUCOSYLTRANSFERASE"/>
    <property type="match status" value="1"/>
</dbReference>
<dbReference type="GO" id="GO:0005975">
    <property type="term" value="P:carbohydrate metabolic process"/>
    <property type="evidence" value="ECO:0007669"/>
    <property type="project" value="InterPro"/>
</dbReference>
<dbReference type="SMART" id="SM00233">
    <property type="entry name" value="PH"/>
    <property type="match status" value="1"/>
</dbReference>
<feature type="compositionally biased region" description="Basic residues" evidence="16">
    <location>
        <begin position="67"/>
        <end position="79"/>
    </location>
</feature>
<dbReference type="InterPro" id="IPR002213">
    <property type="entry name" value="UDP_glucos_trans"/>
</dbReference>
<proteinExistence type="inferred from homology"/>
<feature type="region of interest" description="Disordered" evidence="16">
    <location>
        <begin position="190"/>
        <end position="260"/>
    </location>
</feature>
<dbReference type="SUPFAM" id="SSF53756">
    <property type="entry name" value="UDP-Glycosyltransferase/glycogen phosphorylase"/>
    <property type="match status" value="1"/>
</dbReference>
<dbReference type="PANTHER" id="PTHR48050">
    <property type="entry name" value="STEROL 3-BETA-GLUCOSYLTRANSFERASE"/>
    <property type="match status" value="1"/>
</dbReference>
<dbReference type="InterPro" id="IPR050426">
    <property type="entry name" value="Glycosyltransferase_28"/>
</dbReference>
<dbReference type="InterPro" id="IPR048065">
    <property type="entry name" value="ATG26_PH_GRAM2"/>
</dbReference>
<dbReference type="PROSITE" id="PS50003">
    <property type="entry name" value="PH_DOMAIN"/>
    <property type="match status" value="1"/>
</dbReference>
<feature type="region of interest" description="Disordered" evidence="16">
    <location>
        <begin position="1304"/>
        <end position="1328"/>
    </location>
</feature>
<evidence type="ECO:0000256" key="15">
    <source>
        <dbReference type="ARBA" id="ARBA00049453"/>
    </source>
</evidence>
<evidence type="ECO:0000256" key="12">
    <source>
        <dbReference type="ARBA" id="ARBA00023136"/>
    </source>
</evidence>